<dbReference type="EMBL" id="CP001804">
    <property type="protein sequence ID" value="ACY17051.1"/>
    <property type="molecule type" value="Genomic_DNA"/>
</dbReference>
<dbReference type="KEGG" id="hoh:Hoch_4560"/>
<dbReference type="OrthoDB" id="9800174at2"/>
<evidence type="ECO:0000313" key="18">
    <source>
        <dbReference type="EMBL" id="ACY17051.1"/>
    </source>
</evidence>
<dbReference type="CAZy" id="CBM48">
    <property type="family name" value="Carbohydrate-Binding Module Family 48"/>
</dbReference>
<comment type="pathway">
    <text evidence="2 14">Glycan biosynthesis; trehalose biosynthesis.</text>
</comment>
<keyword evidence="8" id="KW-0119">Carbohydrate metabolism</keyword>
<dbReference type="RefSeq" id="WP_012829649.1">
    <property type="nucleotide sequence ID" value="NC_013440.1"/>
</dbReference>
<dbReference type="AlphaFoldDB" id="D0LQ14"/>
<evidence type="ECO:0000256" key="10">
    <source>
        <dbReference type="ARBA" id="ARBA00032057"/>
    </source>
</evidence>
<evidence type="ECO:0000313" key="19">
    <source>
        <dbReference type="Proteomes" id="UP000001880"/>
    </source>
</evidence>
<dbReference type="CDD" id="cd11325">
    <property type="entry name" value="AmyAc_GTHase"/>
    <property type="match status" value="1"/>
</dbReference>
<gene>
    <name evidence="18" type="ordered locus">Hoch_4560</name>
</gene>
<dbReference type="UniPathway" id="UPA00299"/>
<feature type="active site" description="Nucleophile" evidence="15">
    <location>
        <position position="267"/>
    </location>
</feature>
<keyword evidence="7 14" id="KW-0378">Hydrolase</keyword>
<dbReference type="PANTHER" id="PTHR43651:SF11">
    <property type="entry name" value="MALTO-OLIGOSYLTREHALOSE TREHALOHYDROLASE"/>
    <property type="match status" value="1"/>
</dbReference>
<dbReference type="InterPro" id="IPR012768">
    <property type="entry name" value="Trehalose_TreZ"/>
</dbReference>
<evidence type="ECO:0000256" key="16">
    <source>
        <dbReference type="PIRSR" id="PIRSR006337-3"/>
    </source>
</evidence>
<evidence type="ECO:0000256" key="5">
    <source>
        <dbReference type="ARBA" id="ARBA00015938"/>
    </source>
</evidence>
<evidence type="ECO:0000256" key="9">
    <source>
        <dbReference type="ARBA" id="ARBA00023295"/>
    </source>
</evidence>
<evidence type="ECO:0000259" key="17">
    <source>
        <dbReference type="SMART" id="SM00642"/>
    </source>
</evidence>
<evidence type="ECO:0000256" key="8">
    <source>
        <dbReference type="ARBA" id="ARBA00023277"/>
    </source>
</evidence>
<reference evidence="18 19" key="1">
    <citation type="journal article" date="2010" name="Stand. Genomic Sci.">
        <title>Complete genome sequence of Haliangium ochraceum type strain (SMP-2).</title>
        <authorList>
            <consortium name="US DOE Joint Genome Institute (JGI-PGF)"/>
            <person name="Ivanova N."/>
            <person name="Daum C."/>
            <person name="Lang E."/>
            <person name="Abt B."/>
            <person name="Kopitz M."/>
            <person name="Saunders E."/>
            <person name="Lapidus A."/>
            <person name="Lucas S."/>
            <person name="Glavina Del Rio T."/>
            <person name="Nolan M."/>
            <person name="Tice H."/>
            <person name="Copeland A."/>
            <person name="Cheng J.F."/>
            <person name="Chen F."/>
            <person name="Bruce D."/>
            <person name="Goodwin L."/>
            <person name="Pitluck S."/>
            <person name="Mavromatis K."/>
            <person name="Pati A."/>
            <person name="Mikhailova N."/>
            <person name="Chen A."/>
            <person name="Palaniappan K."/>
            <person name="Land M."/>
            <person name="Hauser L."/>
            <person name="Chang Y.J."/>
            <person name="Jeffries C.D."/>
            <person name="Detter J.C."/>
            <person name="Brettin T."/>
            <person name="Rohde M."/>
            <person name="Goker M."/>
            <person name="Bristow J."/>
            <person name="Markowitz V."/>
            <person name="Eisen J.A."/>
            <person name="Hugenholtz P."/>
            <person name="Kyrpides N.C."/>
            <person name="Klenk H.P."/>
        </authorList>
    </citation>
    <scope>NUCLEOTIDE SEQUENCE [LARGE SCALE GENOMIC DNA]</scope>
    <source>
        <strain evidence="19">DSM 14365 / CIP 107738 / JCM 11303 / AJ 13395 / SMP-2</strain>
    </source>
</reference>
<dbReference type="Proteomes" id="UP000001880">
    <property type="component" value="Chromosome"/>
</dbReference>
<evidence type="ECO:0000256" key="11">
    <source>
        <dbReference type="ARBA" id="ARBA00033284"/>
    </source>
</evidence>
<proteinExistence type="inferred from homology"/>
<comment type="subcellular location">
    <subcellularLocation>
        <location evidence="1 15">Cytoplasm</location>
    </subcellularLocation>
</comment>
<dbReference type="SUPFAM" id="SSF81296">
    <property type="entry name" value="E set domains"/>
    <property type="match status" value="1"/>
</dbReference>
<dbReference type="CDD" id="cd02853">
    <property type="entry name" value="E_set_MTHase_like_N"/>
    <property type="match status" value="1"/>
</dbReference>
<feature type="active site" description="Proton donor" evidence="15">
    <location>
        <position position="301"/>
    </location>
</feature>
<evidence type="ECO:0000256" key="4">
    <source>
        <dbReference type="ARBA" id="ARBA00012268"/>
    </source>
</evidence>
<feature type="site" description="Transition state stabilizer" evidence="16">
    <location>
        <position position="398"/>
    </location>
</feature>
<dbReference type="GO" id="GO:0033942">
    <property type="term" value="F:4-alpha-D-(1-&gt;4)-alpha-D-glucanotrehalose trehalohydrolase activity"/>
    <property type="evidence" value="ECO:0007669"/>
    <property type="project" value="UniProtKB-EC"/>
</dbReference>
<dbReference type="STRING" id="502025.Hoch_4560"/>
<dbReference type="PANTHER" id="PTHR43651">
    <property type="entry name" value="1,4-ALPHA-GLUCAN-BRANCHING ENZYME"/>
    <property type="match status" value="1"/>
</dbReference>
<evidence type="ECO:0000256" key="3">
    <source>
        <dbReference type="ARBA" id="ARBA00008061"/>
    </source>
</evidence>
<dbReference type="InterPro" id="IPR006047">
    <property type="entry name" value="GH13_cat_dom"/>
</dbReference>
<dbReference type="eggNOG" id="COG0296">
    <property type="taxonomic scope" value="Bacteria"/>
</dbReference>
<dbReference type="Pfam" id="PF02922">
    <property type="entry name" value="CBM_48"/>
    <property type="match status" value="1"/>
</dbReference>
<dbReference type="PIRSF" id="PIRSF006337">
    <property type="entry name" value="Trehalose_TreZ"/>
    <property type="match status" value="1"/>
</dbReference>
<organism evidence="18 19">
    <name type="scientific">Haliangium ochraceum (strain DSM 14365 / JCM 11303 / SMP-2)</name>
    <dbReference type="NCBI Taxonomy" id="502025"/>
    <lineage>
        <taxon>Bacteria</taxon>
        <taxon>Pseudomonadati</taxon>
        <taxon>Myxococcota</taxon>
        <taxon>Polyangia</taxon>
        <taxon>Haliangiales</taxon>
        <taxon>Kofleriaceae</taxon>
        <taxon>Haliangium</taxon>
    </lineage>
</organism>
<dbReference type="InterPro" id="IPR014756">
    <property type="entry name" value="Ig_E-set"/>
</dbReference>
<dbReference type="NCBIfam" id="TIGR02402">
    <property type="entry name" value="trehalose_TreZ"/>
    <property type="match status" value="1"/>
</dbReference>
<evidence type="ECO:0000256" key="14">
    <source>
        <dbReference type="PIRNR" id="PIRNR006337"/>
    </source>
</evidence>
<dbReference type="Pfam" id="PF00128">
    <property type="entry name" value="Alpha-amylase"/>
    <property type="match status" value="1"/>
</dbReference>
<dbReference type="SMART" id="SM00642">
    <property type="entry name" value="Aamy"/>
    <property type="match status" value="1"/>
</dbReference>
<protein>
    <recommendedName>
        <fullName evidence="5 13">Malto-oligosyltrehalose trehalohydrolase</fullName>
        <shortName evidence="14">MTHase</shortName>
        <ecNumber evidence="4 13">3.2.1.141</ecNumber>
    </recommendedName>
    <alternativeName>
        <fullName evidence="11 14">4-alpha-D-((1-&gt;4)-alpha-D-glucano)trehalose trehalohydrolase</fullName>
    </alternativeName>
    <alternativeName>
        <fullName evidence="10 14">Maltooligosyl trehalose trehalohydrolase</fullName>
    </alternativeName>
</protein>
<evidence type="ECO:0000256" key="2">
    <source>
        <dbReference type="ARBA" id="ARBA00005199"/>
    </source>
</evidence>
<dbReference type="SUPFAM" id="SSF51445">
    <property type="entry name" value="(Trans)glycosidases"/>
    <property type="match status" value="1"/>
</dbReference>
<name>D0LQ14_HALO1</name>
<dbReference type="InterPro" id="IPR044901">
    <property type="entry name" value="Trehalose_TreZ_E-set_sf"/>
</dbReference>
<comment type="similarity">
    <text evidence="3 14">Belongs to the glycosyl hydrolase 13 family.</text>
</comment>
<keyword evidence="6" id="KW-0963">Cytoplasm</keyword>
<dbReference type="Gene3D" id="2.60.40.10">
    <property type="entry name" value="Immunoglobulins"/>
    <property type="match status" value="1"/>
</dbReference>
<dbReference type="InterPro" id="IPR004193">
    <property type="entry name" value="Glyco_hydro_13_N"/>
</dbReference>
<dbReference type="GO" id="GO:0005992">
    <property type="term" value="P:trehalose biosynthetic process"/>
    <property type="evidence" value="ECO:0007669"/>
    <property type="project" value="UniProtKB-UniRule"/>
</dbReference>
<dbReference type="EC" id="3.2.1.141" evidence="4 13"/>
<evidence type="ECO:0000256" key="12">
    <source>
        <dbReference type="ARBA" id="ARBA00034013"/>
    </source>
</evidence>
<dbReference type="CAZy" id="GH13">
    <property type="family name" value="Glycoside Hydrolase Family 13"/>
</dbReference>
<feature type="domain" description="Glycosyl hydrolase family 13 catalytic" evidence="17">
    <location>
        <begin position="96"/>
        <end position="503"/>
    </location>
</feature>
<keyword evidence="9 14" id="KW-0326">Glycosidase</keyword>
<accession>D0LQ14</accession>
<dbReference type="GO" id="GO:0005737">
    <property type="term" value="C:cytoplasm"/>
    <property type="evidence" value="ECO:0007669"/>
    <property type="project" value="UniProtKB-SubCell"/>
</dbReference>
<evidence type="ECO:0000256" key="15">
    <source>
        <dbReference type="PIRSR" id="PIRSR006337-1"/>
    </source>
</evidence>
<evidence type="ECO:0000256" key="13">
    <source>
        <dbReference type="NCBIfam" id="TIGR02402"/>
    </source>
</evidence>
<dbReference type="InterPro" id="IPR013783">
    <property type="entry name" value="Ig-like_fold"/>
</dbReference>
<evidence type="ECO:0000256" key="1">
    <source>
        <dbReference type="ARBA" id="ARBA00004496"/>
    </source>
</evidence>
<evidence type="ECO:0000256" key="6">
    <source>
        <dbReference type="ARBA" id="ARBA00022490"/>
    </source>
</evidence>
<comment type="catalytic activity">
    <reaction evidence="12 14">
        <text>hydrolysis of (1-&gt;4)-alpha-D-glucosidic linkage in 4-alpha-D-[(1-&gt;4)-alpha-D-glucanosyl]n trehalose to yield trehalose and (1-&gt;4)-alpha-D-glucan.</text>
        <dbReference type="EC" id="3.2.1.141"/>
    </reaction>
</comment>
<dbReference type="Gene3D" id="1.10.10.760">
    <property type="entry name" value="E-set domains of sugar-utilizing enzymes"/>
    <property type="match status" value="1"/>
</dbReference>
<sequence>MHSQSPHHHLGATPLGTFEAPEGVRFRLWAPSAKRVELVCDDQPYDMDAAGDGYFELVLGRASRGSLYGYRLDGGPLWPDPASRFQPEGVHGLSEVIDCRSYTWHDRDWAGVPRNELSIYELHVGTFTPEGSFEAARARIPYLRDLGITAIELLPLADFPGRWNWGYDPAALWAPARAYGRPDDLRVFVDEAHAHGIAVLLDVVYNHLGPDGAFVAAIAPFFTPKHETPWGQAINLDGDQAAGVRAFLLASARHWLEEYHLDGMRLDATFALIDDSPTHVLAELSEIAHTLPGPRRVLIAEDHPSNLDPLLRPRDQGGRGLDGVWADDFHHIVRRIVAGDSHGYFRGYPDTTEALASNIERGWYPPGPHVHDEDLQRSERDPEWAELDKFVLCIQNHDQIGNRATGDRLHHAIELDTYRALSALLLFLPEIPLLFQGQEWAASSPFQYFTDHNDELGKLVSEGRRREFSSFPDFEGEIPDPQEPETFKRSKLIWQEREQAPHRGVLALYRMLLAQRRTLRGTVRANSPVTGTLIVQRGRDFLVVALKPGLSVPLPAELHGREPTWHSEAAPYAETPRPPRVGEDAVDFEGPAAVLFRDPI</sequence>
<dbReference type="InterPro" id="IPR017853">
    <property type="entry name" value="GH"/>
</dbReference>
<dbReference type="Gene3D" id="3.20.20.80">
    <property type="entry name" value="Glycosidases"/>
    <property type="match status" value="1"/>
</dbReference>
<dbReference type="HOGENOM" id="CLU_020726_0_0_7"/>
<evidence type="ECO:0000256" key="7">
    <source>
        <dbReference type="ARBA" id="ARBA00022801"/>
    </source>
</evidence>
<keyword evidence="19" id="KW-1185">Reference proteome</keyword>